<organism evidence="1 2">
    <name type="scientific">Sphaerochaeta globosa (strain ATCC BAA-1886 / DSM 22777 / Buddy)</name>
    <name type="common">Spirochaeta sp. (strain Buddy)</name>
    <dbReference type="NCBI Taxonomy" id="158189"/>
    <lineage>
        <taxon>Bacteria</taxon>
        <taxon>Pseudomonadati</taxon>
        <taxon>Spirochaetota</taxon>
        <taxon>Spirochaetia</taxon>
        <taxon>Spirochaetales</taxon>
        <taxon>Sphaerochaetaceae</taxon>
        <taxon>Sphaerochaeta</taxon>
    </lineage>
</organism>
<reference evidence="2" key="1">
    <citation type="submission" date="2011-02" db="EMBL/GenBank/DDBJ databases">
        <title>Complete sequence of Spirochaeta sp. Buddy.</title>
        <authorList>
            <person name="Lucas S."/>
            <person name="Copeland A."/>
            <person name="Lapidus A."/>
            <person name="Cheng J.-F."/>
            <person name="Goodwin L."/>
            <person name="Pitluck S."/>
            <person name="Zeytun A."/>
            <person name="Detter J.C."/>
            <person name="Han C."/>
            <person name="Tapia R."/>
            <person name="Land M."/>
            <person name="Hauser L."/>
            <person name="Kyrpides N."/>
            <person name="Ivanova N."/>
            <person name="Mikhailova N."/>
            <person name="Pagani I."/>
            <person name="Ritalahti K.M."/>
            <person name="Loeffler F.E."/>
            <person name="Woyke T."/>
        </authorList>
    </citation>
    <scope>NUCLEOTIDE SEQUENCE [LARGE SCALE GENOMIC DNA]</scope>
    <source>
        <strain evidence="2">ATCC BAA-1886 / DSM 22777 / Buddy</strain>
    </source>
</reference>
<accession>F0RTA1</accession>
<dbReference type="Pfam" id="PF13707">
    <property type="entry name" value="RloB"/>
    <property type="match status" value="1"/>
</dbReference>
<dbReference type="Proteomes" id="UP000008466">
    <property type="component" value="Chromosome"/>
</dbReference>
<evidence type="ECO:0000313" key="2">
    <source>
        <dbReference type="Proteomes" id="UP000008466"/>
    </source>
</evidence>
<sequence length="159" mass="17986">MKISGIPLVNIAGLTNHQLQEFQHSCSRLPSTVLPITSNPCIEFWFLLQFLDNPKSRIYESCQSVINNALHKFIPGYEKTETYFASSQAFARMEQNNGLQRALSSAEYLLSILHAEMDVALCSFTEISTRIMHLETCKGCTFKNDCRTCSNTVSTFFGR</sequence>
<evidence type="ECO:0000313" key="1">
    <source>
        <dbReference type="EMBL" id="ADY14450.1"/>
    </source>
</evidence>
<proteinExistence type="predicted"/>
<dbReference type="EMBL" id="CP002541">
    <property type="protein sequence ID" value="ADY14450.1"/>
    <property type="molecule type" value="Genomic_DNA"/>
</dbReference>
<dbReference type="KEGG" id="sbu:SpiBuddy_2639"/>
<gene>
    <name evidence="1" type="ordered locus">SpiBuddy_2639</name>
</gene>
<dbReference type="HOGENOM" id="CLU_1659602_0_0_12"/>
<keyword evidence="2" id="KW-1185">Reference proteome</keyword>
<protein>
    <submittedName>
        <fullName evidence="1">Uncharacterized protein</fullName>
    </submittedName>
</protein>
<name>F0RTA1_SPHGB</name>
<dbReference type="OrthoDB" id="1366690at2"/>
<dbReference type="InterPro" id="IPR025591">
    <property type="entry name" value="RloB"/>
</dbReference>
<dbReference type="RefSeq" id="WP_013608295.1">
    <property type="nucleotide sequence ID" value="NC_015152.1"/>
</dbReference>
<dbReference type="AlphaFoldDB" id="F0RTA1"/>